<proteinExistence type="predicted"/>
<reference evidence="1 2" key="1">
    <citation type="submission" date="2019-06" db="EMBL/GenBank/DDBJ databases">
        <title>Draft genome sequence of the filamentous fungus Phialemoniopsis curvata isolated from diesel fuel.</title>
        <authorList>
            <person name="Varaljay V.A."/>
            <person name="Lyon W.J."/>
            <person name="Crouch A.L."/>
            <person name="Drake C.E."/>
            <person name="Hollomon J.M."/>
            <person name="Nadeau L.J."/>
            <person name="Nunn H.S."/>
            <person name="Stevenson B.S."/>
            <person name="Bojanowski C.L."/>
            <person name="Crookes-Goodson W.J."/>
        </authorList>
    </citation>
    <scope>NUCLEOTIDE SEQUENCE [LARGE SCALE GENOMIC DNA]</scope>
    <source>
        <strain evidence="1 2">D216</strain>
    </source>
</reference>
<comment type="caution">
    <text evidence="1">The sequence shown here is derived from an EMBL/GenBank/DDBJ whole genome shotgun (WGS) entry which is preliminary data.</text>
</comment>
<dbReference type="AlphaFoldDB" id="A0A507AND0"/>
<dbReference type="EMBL" id="SKBQ01000085">
    <property type="protein sequence ID" value="TPX07814.1"/>
    <property type="molecule type" value="Genomic_DNA"/>
</dbReference>
<dbReference type="OrthoDB" id="4424523at2759"/>
<dbReference type="InParanoid" id="A0A507AND0"/>
<evidence type="ECO:0000313" key="2">
    <source>
        <dbReference type="Proteomes" id="UP000319257"/>
    </source>
</evidence>
<evidence type="ECO:0000313" key="1">
    <source>
        <dbReference type="EMBL" id="TPX07814.1"/>
    </source>
</evidence>
<dbReference type="RefSeq" id="XP_030989525.1">
    <property type="nucleotide sequence ID" value="XM_031133126.1"/>
</dbReference>
<accession>A0A507AND0</accession>
<dbReference type="Proteomes" id="UP000319257">
    <property type="component" value="Unassembled WGS sequence"/>
</dbReference>
<protein>
    <submittedName>
        <fullName evidence="1">Uncharacterized protein</fullName>
    </submittedName>
</protein>
<dbReference type="GeneID" id="41977948"/>
<gene>
    <name evidence="1" type="ORF">E0L32_010501</name>
</gene>
<organism evidence="1 2">
    <name type="scientific">Thyridium curvatum</name>
    <dbReference type="NCBI Taxonomy" id="1093900"/>
    <lineage>
        <taxon>Eukaryota</taxon>
        <taxon>Fungi</taxon>
        <taxon>Dikarya</taxon>
        <taxon>Ascomycota</taxon>
        <taxon>Pezizomycotina</taxon>
        <taxon>Sordariomycetes</taxon>
        <taxon>Sordariomycetidae</taxon>
        <taxon>Thyridiales</taxon>
        <taxon>Thyridiaceae</taxon>
        <taxon>Thyridium</taxon>
    </lineage>
</organism>
<name>A0A507AND0_9PEZI</name>
<sequence>MWWGLPNRIKDGHPYFHDLRQLTWAEERLLSESLGEYGKPNEAEKIDLRDLARDWAAPLGSYMGTDWGDLYARALTEPRTLSDAERRLVLGWPSAEVEEANVRQATAHLESGPLSATELIARTADWDGWRTLALELAGLIANEFNLCSNKEEPVVRHVPTLVSYDIESTRTQQERWAWNAAACVWQDLAAGKPSIYLEERHWVVEDGGEWEDLKPVGRDSQQRLNDMNRLALEYPGLGDWERGHILDQEPFGMVLYVSKELRQAYTRFLEDNPSFWD</sequence>
<keyword evidence="2" id="KW-1185">Reference proteome</keyword>